<dbReference type="GO" id="GO:0006457">
    <property type="term" value="P:protein folding"/>
    <property type="evidence" value="ECO:0007669"/>
    <property type="project" value="InterPro"/>
</dbReference>
<evidence type="ECO:0000259" key="11">
    <source>
        <dbReference type="PROSITE" id="PS50076"/>
    </source>
</evidence>
<feature type="compositionally biased region" description="Basic and acidic residues" evidence="10">
    <location>
        <begin position="553"/>
        <end position="565"/>
    </location>
</feature>
<evidence type="ECO:0000313" key="14">
    <source>
        <dbReference type="Proteomes" id="UP001160483"/>
    </source>
</evidence>
<sequence length="966" mass="108243">MERTRSEGAGDATRKRKRGALQDISNNSNKLPQVRSPKRRGVGVVKKETTANDTTSKLKTKALRASTRHKTMAATVNSALKSSMGSTAASKAKKRTVVSKKTEITRAKKRKLEGTENQAPLHQKIQTSMLSFQATSLKVTEKATELVKKEKELRVDADKENVEIQDQDVDVKFEVDNYTHTDAVKKEVEGNKRETDEVTTEMEQQKETTAIQVPLNCGTEIARYAAAVAEGRNQYAPCPYNFTYDHKTSCFDEATYAAAVRDIDAPSATTSSHYAKLVRELDAYYKKHETKYLPDADYIGTVQLDINEKMRTILIDWLVEVGEEYELDSQTFHKAVNLVDRCLKKIKINRKQFQLLGCACMMIAAKFEEVYGPNVEEFVYISDQTYTADEMLDMEAQVLNALEYRIASTTCYGFMHRYMEAGCTTDKQRSLVLYLCDLALLFYQMVQFKPSKLVASAVYLARFTTSETEAWTPTLHHVTKYNPVDFQDCVEELHRLHTIESQVVNTQRDKAKAVSEKYLADKFDKAKRHDEGMASRLKRRGIDILLGAPDEALPDKDKDIQEHRGPSGQSKPVDNNKFYEALGVAKTATAAEIKKAYRKLALKNHPDKGGDPELFKTITVAYEVLSDPEKRELYDQYGEEGLQNGGGGGDASDLFSQFFRGQGGRKSRGPQKGEDLTHPLKVSLEDLFNGKTVKLAVNRDVLCSRCEGRGGAEGAEKTCDTCQGRGMRVQLRHIAPGMVQQMQSVCPDCRGQGKNIRESDRCKGCKGKKVTKERKVLEVHIEKGMRNGQRITFAGEADQAPGTVPGDIIFVVQEKEHATFQRKGSNLIMEKKISLVEALCGFEMIVEHLDGRHLHIKTRPGEIIKPNQFKSVHGEGMPTHGNPFVKGQLVILFKVQFPESGSLSEKQLSMLKNTLPAPTPLAPLADSEECFLSEFDAEAAKAEQQQREAYDSDEERGGQRVQCQQQ</sequence>
<protein>
    <recommendedName>
        <fullName evidence="15">J domain-containing protein</fullName>
    </recommendedName>
</protein>
<comment type="similarity">
    <text evidence="9">Belongs to the cyclin family.</text>
</comment>
<dbReference type="Gene3D" id="2.10.230.10">
    <property type="entry name" value="Heat shock protein DnaJ, cysteine-rich domain"/>
    <property type="match status" value="1"/>
</dbReference>
<reference evidence="13" key="1">
    <citation type="submission" date="2021-11" db="EMBL/GenBank/DDBJ databases">
        <authorList>
            <person name="Islam A."/>
            <person name="Islam S."/>
            <person name="Flora M.S."/>
            <person name="Rahman M."/>
            <person name="Ziaur R.M."/>
            <person name="Epstein J.H."/>
            <person name="Hassan M."/>
            <person name="Klassen M."/>
            <person name="Woodard K."/>
            <person name="Webb A."/>
            <person name="Webby R.J."/>
            <person name="El Zowalaty M.E."/>
        </authorList>
    </citation>
    <scope>NUCLEOTIDE SEQUENCE</scope>
    <source>
        <strain evidence="13">Pbs3</strain>
    </source>
</reference>
<accession>A0AAU9L936</accession>
<dbReference type="Gene3D" id="1.10.287.110">
    <property type="entry name" value="DnaJ domain"/>
    <property type="match status" value="1"/>
</dbReference>
<dbReference type="SUPFAM" id="SSF57938">
    <property type="entry name" value="DnaJ/Hsp40 cysteine-rich domain"/>
    <property type="match status" value="1"/>
</dbReference>
<evidence type="ECO:0000256" key="2">
    <source>
        <dbReference type="ARBA" id="ARBA00022723"/>
    </source>
</evidence>
<dbReference type="Pfam" id="PF01556">
    <property type="entry name" value="DnaJ_C"/>
    <property type="match status" value="1"/>
</dbReference>
<dbReference type="SMART" id="SM00385">
    <property type="entry name" value="CYCLIN"/>
    <property type="match status" value="2"/>
</dbReference>
<dbReference type="InterPro" id="IPR001623">
    <property type="entry name" value="DnaJ_domain"/>
</dbReference>
<keyword evidence="4 8" id="KW-0863">Zinc-finger</keyword>
<evidence type="ECO:0000256" key="8">
    <source>
        <dbReference type="PROSITE-ProRule" id="PRU00546"/>
    </source>
</evidence>
<keyword evidence="3" id="KW-0677">Repeat</keyword>
<dbReference type="InterPro" id="IPR001305">
    <property type="entry name" value="HSP_DnaJ_Cys-rich_dom"/>
</dbReference>
<feature type="region of interest" description="Disordered" evidence="10">
    <location>
        <begin position="639"/>
        <end position="676"/>
    </location>
</feature>
<gene>
    <name evidence="13" type="ORF">PBS003_LOCUS8559</name>
</gene>
<dbReference type="PROSITE" id="PS51188">
    <property type="entry name" value="ZF_CR"/>
    <property type="match status" value="1"/>
</dbReference>
<feature type="compositionally biased region" description="Basic and acidic residues" evidence="10">
    <location>
        <begin position="942"/>
        <end position="958"/>
    </location>
</feature>
<evidence type="ECO:0000256" key="3">
    <source>
        <dbReference type="ARBA" id="ARBA00022737"/>
    </source>
</evidence>
<evidence type="ECO:0000256" key="4">
    <source>
        <dbReference type="ARBA" id="ARBA00022771"/>
    </source>
</evidence>
<dbReference type="FunFam" id="2.10.230.10:FF:000001">
    <property type="entry name" value="DnaJ subfamily A member 2"/>
    <property type="match status" value="1"/>
</dbReference>
<feature type="domain" description="CR-type" evidence="12">
    <location>
        <begin position="690"/>
        <end position="774"/>
    </location>
</feature>
<dbReference type="Proteomes" id="UP001160483">
    <property type="component" value="Unassembled WGS sequence"/>
</dbReference>
<dbReference type="Pfam" id="PF02984">
    <property type="entry name" value="Cyclin_C"/>
    <property type="match status" value="1"/>
</dbReference>
<dbReference type="CDD" id="cd06257">
    <property type="entry name" value="DnaJ"/>
    <property type="match status" value="1"/>
</dbReference>
<dbReference type="PRINTS" id="PR00625">
    <property type="entry name" value="JDOMAIN"/>
</dbReference>
<evidence type="ECO:0008006" key="15">
    <source>
        <dbReference type="Google" id="ProtNLM"/>
    </source>
</evidence>
<dbReference type="PROSITE" id="PS00636">
    <property type="entry name" value="DNAJ_1"/>
    <property type="match status" value="1"/>
</dbReference>
<comment type="caution">
    <text evidence="13">The sequence shown here is derived from an EMBL/GenBank/DDBJ whole genome shotgun (WGS) entry which is preliminary data.</text>
</comment>
<dbReference type="SUPFAM" id="SSF49493">
    <property type="entry name" value="HSP40/DnaJ peptide-binding domain"/>
    <property type="match status" value="2"/>
</dbReference>
<dbReference type="SUPFAM" id="SSF46565">
    <property type="entry name" value="Chaperone J-domain"/>
    <property type="match status" value="1"/>
</dbReference>
<feature type="zinc finger region" description="CR-type" evidence="8">
    <location>
        <begin position="690"/>
        <end position="774"/>
    </location>
</feature>
<dbReference type="InterPro" id="IPR036869">
    <property type="entry name" value="J_dom_sf"/>
</dbReference>
<proteinExistence type="inferred from homology"/>
<dbReference type="InterPro" id="IPR004367">
    <property type="entry name" value="Cyclin_C-dom"/>
</dbReference>
<dbReference type="GO" id="GO:0009408">
    <property type="term" value="P:response to heat"/>
    <property type="evidence" value="ECO:0007669"/>
    <property type="project" value="InterPro"/>
</dbReference>
<dbReference type="GO" id="GO:0030544">
    <property type="term" value="F:Hsp70 protein binding"/>
    <property type="evidence" value="ECO:0007669"/>
    <property type="project" value="InterPro"/>
</dbReference>
<keyword evidence="5 8" id="KW-0862">Zinc</keyword>
<dbReference type="FunFam" id="1.10.472.10:FF:000001">
    <property type="entry name" value="G2/mitotic-specific cyclin"/>
    <property type="match status" value="1"/>
</dbReference>
<dbReference type="GO" id="GO:0005524">
    <property type="term" value="F:ATP binding"/>
    <property type="evidence" value="ECO:0007669"/>
    <property type="project" value="InterPro"/>
</dbReference>
<dbReference type="FunFam" id="2.60.260.20:FF:000068">
    <property type="entry name" value="Chaperone protein dnaJ 3"/>
    <property type="match status" value="1"/>
</dbReference>
<dbReference type="SMART" id="SM00271">
    <property type="entry name" value="DnaJ"/>
    <property type="match status" value="1"/>
</dbReference>
<dbReference type="InterPro" id="IPR012724">
    <property type="entry name" value="DnaJ"/>
</dbReference>
<dbReference type="Pfam" id="PF00226">
    <property type="entry name" value="DnaJ"/>
    <property type="match status" value="1"/>
</dbReference>
<dbReference type="GO" id="GO:0051301">
    <property type="term" value="P:cell division"/>
    <property type="evidence" value="ECO:0007669"/>
    <property type="project" value="UniProtKB-KW"/>
</dbReference>
<evidence type="ECO:0000313" key="13">
    <source>
        <dbReference type="EMBL" id="CAH0481960.1"/>
    </source>
</evidence>
<dbReference type="SUPFAM" id="SSF47954">
    <property type="entry name" value="Cyclin-like"/>
    <property type="match status" value="2"/>
</dbReference>
<dbReference type="Gene3D" id="1.10.472.10">
    <property type="entry name" value="Cyclin-like"/>
    <property type="match status" value="2"/>
</dbReference>
<dbReference type="InterPro" id="IPR002939">
    <property type="entry name" value="DnaJ_C"/>
</dbReference>
<evidence type="ECO:0000256" key="10">
    <source>
        <dbReference type="SAM" id="MobiDB-lite"/>
    </source>
</evidence>
<evidence type="ECO:0000259" key="12">
    <source>
        <dbReference type="PROSITE" id="PS51188"/>
    </source>
</evidence>
<keyword evidence="1" id="KW-0132">Cell division</keyword>
<dbReference type="CDD" id="cd10719">
    <property type="entry name" value="DnaJ_zf"/>
    <property type="match status" value="1"/>
</dbReference>
<dbReference type="InterPro" id="IPR036410">
    <property type="entry name" value="HSP_DnaJ_Cys-rich_dom_sf"/>
</dbReference>
<dbReference type="FunFam" id="1.10.287.110:FF:000041">
    <property type="entry name" value="Chaperone protein DNAj, putative"/>
    <property type="match status" value="1"/>
</dbReference>
<dbReference type="GO" id="GO:0008270">
    <property type="term" value="F:zinc ion binding"/>
    <property type="evidence" value="ECO:0007669"/>
    <property type="project" value="UniProtKB-KW"/>
</dbReference>
<dbReference type="InterPro" id="IPR013763">
    <property type="entry name" value="Cyclin-like_dom"/>
</dbReference>
<dbReference type="SMART" id="SM01332">
    <property type="entry name" value="Cyclin_C"/>
    <property type="match status" value="1"/>
</dbReference>
<dbReference type="FunFam" id="2.60.260.20:FF:000003">
    <property type="entry name" value="DnaJ subfamily A member 2"/>
    <property type="match status" value="1"/>
</dbReference>
<feature type="region of interest" description="Disordered" evidence="10">
    <location>
        <begin position="85"/>
        <end position="117"/>
    </location>
</feature>
<dbReference type="InterPro" id="IPR044713">
    <property type="entry name" value="DNJA1/2-like"/>
</dbReference>
<organism evidence="13 14">
    <name type="scientific">Peronospora belbahrii</name>
    <dbReference type="NCBI Taxonomy" id="622444"/>
    <lineage>
        <taxon>Eukaryota</taxon>
        <taxon>Sar</taxon>
        <taxon>Stramenopiles</taxon>
        <taxon>Oomycota</taxon>
        <taxon>Peronosporomycetes</taxon>
        <taxon>Peronosporales</taxon>
        <taxon>Peronosporaceae</taxon>
        <taxon>Peronospora</taxon>
    </lineage>
</organism>
<feature type="region of interest" description="Disordered" evidence="10">
    <location>
        <begin position="548"/>
        <end position="575"/>
    </location>
</feature>
<dbReference type="Pfam" id="PF00134">
    <property type="entry name" value="Cyclin_N"/>
    <property type="match status" value="1"/>
</dbReference>
<feature type="region of interest" description="Disordered" evidence="10">
    <location>
        <begin position="1"/>
        <end position="55"/>
    </location>
</feature>
<dbReference type="Gene3D" id="2.60.260.20">
    <property type="entry name" value="Urease metallochaperone UreE, N-terminal domain"/>
    <property type="match status" value="2"/>
</dbReference>
<dbReference type="InterPro" id="IPR008971">
    <property type="entry name" value="HSP40/DnaJ_pept-bd"/>
</dbReference>
<name>A0AAU9L936_9STRA</name>
<feature type="domain" description="J" evidence="11">
    <location>
        <begin position="577"/>
        <end position="638"/>
    </location>
</feature>
<evidence type="ECO:0000256" key="7">
    <source>
        <dbReference type="ARBA" id="ARBA00023306"/>
    </source>
</evidence>
<evidence type="ECO:0000256" key="9">
    <source>
        <dbReference type="RuleBase" id="RU000383"/>
    </source>
</evidence>
<evidence type="ECO:0000256" key="1">
    <source>
        <dbReference type="ARBA" id="ARBA00022618"/>
    </source>
</evidence>
<dbReference type="EMBL" id="CAKKTJ010000331">
    <property type="protein sequence ID" value="CAH0481960.1"/>
    <property type="molecule type" value="Genomic_DNA"/>
</dbReference>
<keyword evidence="6 9" id="KW-0195">Cyclin</keyword>
<dbReference type="InterPro" id="IPR036915">
    <property type="entry name" value="Cyclin-like_sf"/>
</dbReference>
<keyword evidence="2 8" id="KW-0479">Metal-binding</keyword>
<dbReference type="HAMAP" id="MF_01152">
    <property type="entry name" value="DnaJ"/>
    <property type="match status" value="1"/>
</dbReference>
<feature type="region of interest" description="Disordered" evidence="10">
    <location>
        <begin position="942"/>
        <end position="966"/>
    </location>
</feature>
<evidence type="ECO:0000256" key="6">
    <source>
        <dbReference type="ARBA" id="ARBA00023127"/>
    </source>
</evidence>
<evidence type="ECO:0000256" key="5">
    <source>
        <dbReference type="ARBA" id="ARBA00022833"/>
    </source>
</evidence>
<dbReference type="InterPro" id="IPR006671">
    <property type="entry name" value="Cyclin_N"/>
</dbReference>
<dbReference type="GO" id="GO:0051082">
    <property type="term" value="F:unfolded protein binding"/>
    <property type="evidence" value="ECO:0007669"/>
    <property type="project" value="InterPro"/>
</dbReference>
<dbReference type="InterPro" id="IPR018253">
    <property type="entry name" value="DnaJ_domain_CS"/>
</dbReference>
<dbReference type="Pfam" id="PF00684">
    <property type="entry name" value="DnaJ_CXXCXGXG"/>
    <property type="match status" value="1"/>
</dbReference>
<dbReference type="PROSITE" id="PS50076">
    <property type="entry name" value="DNAJ_2"/>
    <property type="match status" value="1"/>
</dbReference>
<keyword evidence="7" id="KW-0131">Cell cycle</keyword>
<dbReference type="PANTHER" id="PTHR43888">
    <property type="entry name" value="DNAJ-LIKE-2, ISOFORM A-RELATED"/>
    <property type="match status" value="1"/>
</dbReference>
<dbReference type="CDD" id="cd10747">
    <property type="entry name" value="DnaJ_C"/>
    <property type="match status" value="1"/>
</dbReference>
<dbReference type="AlphaFoldDB" id="A0AAU9L936"/>